<name>A0A3S5CDN9_9PLAT</name>
<proteinExistence type="predicted"/>
<comment type="caution">
    <text evidence="1">The sequence shown here is derived from an EMBL/GenBank/DDBJ whole genome shotgun (WGS) entry which is preliminary data.</text>
</comment>
<evidence type="ECO:0000313" key="1">
    <source>
        <dbReference type="EMBL" id="VEL12560.1"/>
    </source>
</evidence>
<dbReference type="Proteomes" id="UP000784294">
    <property type="component" value="Unassembled WGS sequence"/>
</dbReference>
<keyword evidence="2" id="KW-1185">Reference proteome</keyword>
<evidence type="ECO:0000313" key="2">
    <source>
        <dbReference type="Proteomes" id="UP000784294"/>
    </source>
</evidence>
<reference evidence="1" key="1">
    <citation type="submission" date="2018-11" db="EMBL/GenBank/DDBJ databases">
        <authorList>
            <consortium name="Pathogen Informatics"/>
        </authorList>
    </citation>
    <scope>NUCLEOTIDE SEQUENCE</scope>
</reference>
<protein>
    <submittedName>
        <fullName evidence="1">Uncharacterized protein</fullName>
    </submittedName>
</protein>
<dbReference type="EMBL" id="CAAALY010015117">
    <property type="protein sequence ID" value="VEL12560.1"/>
    <property type="molecule type" value="Genomic_DNA"/>
</dbReference>
<sequence>MTIHFQVSGQVCAFTTAVWFPSRSALIAYPAPPPLVPSLPAADLSRSHFSSHSLRHANTLLPPTWREKELLLALPLCVKCRNISKAGL</sequence>
<organism evidence="1 2">
    <name type="scientific">Protopolystoma xenopodis</name>
    <dbReference type="NCBI Taxonomy" id="117903"/>
    <lineage>
        <taxon>Eukaryota</taxon>
        <taxon>Metazoa</taxon>
        <taxon>Spiralia</taxon>
        <taxon>Lophotrochozoa</taxon>
        <taxon>Platyhelminthes</taxon>
        <taxon>Monogenea</taxon>
        <taxon>Polyopisthocotylea</taxon>
        <taxon>Polystomatidea</taxon>
        <taxon>Polystomatidae</taxon>
        <taxon>Protopolystoma</taxon>
    </lineage>
</organism>
<accession>A0A3S5CDN9</accession>
<dbReference type="AlphaFoldDB" id="A0A3S5CDN9"/>
<gene>
    <name evidence="1" type="ORF">PXEA_LOCUS6000</name>
</gene>